<feature type="transmembrane region" description="Helical" evidence="8">
    <location>
        <begin position="395"/>
        <end position="416"/>
    </location>
</feature>
<protein>
    <submittedName>
        <fullName evidence="9">V-type ATP synthase subunit I</fullName>
    </submittedName>
</protein>
<dbReference type="KEGG" id="eio:H9L01_07600"/>
<dbReference type="GO" id="GO:0046961">
    <property type="term" value="F:proton-transporting ATPase activity, rotational mechanism"/>
    <property type="evidence" value="ECO:0007669"/>
    <property type="project" value="InterPro"/>
</dbReference>
<dbReference type="GO" id="GO:0016471">
    <property type="term" value="C:vacuolar proton-transporting V-type ATPase complex"/>
    <property type="evidence" value="ECO:0007669"/>
    <property type="project" value="TreeGrafter"/>
</dbReference>
<feature type="transmembrane region" description="Helical" evidence="8">
    <location>
        <begin position="436"/>
        <end position="460"/>
    </location>
</feature>
<dbReference type="PANTHER" id="PTHR11629">
    <property type="entry name" value="VACUOLAR PROTON ATPASES"/>
    <property type="match status" value="1"/>
</dbReference>
<dbReference type="Proteomes" id="UP000515928">
    <property type="component" value="Chromosome"/>
</dbReference>
<dbReference type="AlphaFoldDB" id="A0A7G9RXA4"/>
<feature type="transmembrane region" description="Helical" evidence="8">
    <location>
        <begin position="501"/>
        <end position="517"/>
    </location>
</feature>
<dbReference type="PANTHER" id="PTHR11629:SF63">
    <property type="entry name" value="V-TYPE PROTON ATPASE SUBUNIT A"/>
    <property type="match status" value="1"/>
</dbReference>
<dbReference type="GO" id="GO:0051117">
    <property type="term" value="F:ATPase binding"/>
    <property type="evidence" value="ECO:0007669"/>
    <property type="project" value="TreeGrafter"/>
</dbReference>
<dbReference type="GO" id="GO:0007035">
    <property type="term" value="P:vacuolar acidification"/>
    <property type="evidence" value="ECO:0007669"/>
    <property type="project" value="TreeGrafter"/>
</dbReference>
<comment type="subcellular location">
    <subcellularLocation>
        <location evidence="1">Membrane</location>
        <topology evidence="1">Multi-pass membrane protein</topology>
    </subcellularLocation>
</comment>
<dbReference type="InterPro" id="IPR002490">
    <property type="entry name" value="V-ATPase_116kDa_su"/>
</dbReference>
<evidence type="ECO:0000256" key="1">
    <source>
        <dbReference type="ARBA" id="ARBA00004141"/>
    </source>
</evidence>
<keyword evidence="7 8" id="KW-0472">Membrane</keyword>
<dbReference type="Pfam" id="PF01496">
    <property type="entry name" value="V_ATPase_I"/>
    <property type="match status" value="2"/>
</dbReference>
<comment type="similarity">
    <text evidence="2">Belongs to the V-ATPase 116 kDa subunit family.</text>
</comment>
<dbReference type="RefSeq" id="WP_187533361.1">
    <property type="nucleotide sequence ID" value="NZ_CBCSHU010000018.1"/>
</dbReference>
<accession>A0A7G9RXA4</accession>
<keyword evidence="3" id="KW-0813">Transport</keyword>
<sequence length="641" mass="73109">MAIVKMSEYKLFIKNSDVDSVMKRFQGYQSVMFSEFDGSIDGFSRYESTYNFEANSEKQEHIQTILKKLKNIDKKNKKKARFNQLGIQAMDFSELETLTLEHSLDGITDLFLEFNEQDKRAFKQFTHHSPLRKRRLSSGEIKDLIEQKPIIGNVPAENVNEMLHELERLDSIYFMHKFEKNDQYAVFIILPSSEHYETVKIIADKYDIEYRSSASLHIQDIVTKMKITLQTILDKRENEQELLSQVSLYTEILQAHYEALRNEALREQEKLKFMCTEHVTCLTGWIETDEEETFRAIIDEATQSAYDLECTPAPVHSREVPIKLRNKRFARAFEPITNMYSQPQYNELDPTPIFAPFYAFFFGMMLADAGYGIVMAITMFFVLKKVTLKPSTEDMVRLLLYVSVPTIFWGLIYGSFFGGLVPLTPIIDINNDYNRVLIMALMFGVVHLFVGLGVKGYIYYRDYKKRYILYDVIFWYLTLVGVGVLVTQLFTDALVQYQDPAKIAMIVGMVGIVLTNGRNAKSIGGKAAGGLYSLYGLTNYLGDVVSYSRLMALGLAGASIGVAFNMMVDMVSGMGVIGVIAGVIIFVIGHTFNLLISGLSSYVHSARLTYVEFFGKFFIGGGKPFKNFVADPTYIKLEKEL</sequence>
<gene>
    <name evidence="9" type="ORF">H9L01_07600</name>
</gene>
<evidence type="ECO:0000256" key="5">
    <source>
        <dbReference type="ARBA" id="ARBA00022989"/>
    </source>
</evidence>
<evidence type="ECO:0000256" key="4">
    <source>
        <dbReference type="ARBA" id="ARBA00022692"/>
    </source>
</evidence>
<evidence type="ECO:0000313" key="9">
    <source>
        <dbReference type="EMBL" id="QNN60229.1"/>
    </source>
</evidence>
<evidence type="ECO:0000256" key="6">
    <source>
        <dbReference type="ARBA" id="ARBA00023065"/>
    </source>
</evidence>
<feature type="transmembrane region" description="Helical" evidence="8">
    <location>
        <begin position="550"/>
        <end position="568"/>
    </location>
</feature>
<dbReference type="EMBL" id="CP060715">
    <property type="protein sequence ID" value="QNN60229.1"/>
    <property type="molecule type" value="Genomic_DNA"/>
</dbReference>
<proteinExistence type="inferred from homology"/>
<feature type="transmembrane region" description="Helical" evidence="8">
    <location>
        <begin position="574"/>
        <end position="596"/>
    </location>
</feature>
<keyword evidence="10" id="KW-1185">Reference proteome</keyword>
<evidence type="ECO:0000256" key="2">
    <source>
        <dbReference type="ARBA" id="ARBA00009904"/>
    </source>
</evidence>
<reference evidence="9 10" key="1">
    <citation type="submission" date="2020-08" db="EMBL/GenBank/DDBJ databases">
        <title>Genome sequence of Erysipelothrix inopinata DSM 15511T.</title>
        <authorList>
            <person name="Hyun D.-W."/>
            <person name="Bae J.-W."/>
        </authorList>
    </citation>
    <scope>NUCLEOTIDE SEQUENCE [LARGE SCALE GENOMIC DNA]</scope>
    <source>
        <strain evidence="9 10">DSM 15511</strain>
    </source>
</reference>
<keyword evidence="4 8" id="KW-0812">Transmembrane</keyword>
<evidence type="ECO:0000256" key="8">
    <source>
        <dbReference type="SAM" id="Phobius"/>
    </source>
</evidence>
<evidence type="ECO:0000256" key="3">
    <source>
        <dbReference type="ARBA" id="ARBA00022448"/>
    </source>
</evidence>
<organism evidence="9 10">
    <name type="scientific">Erysipelothrix inopinata</name>
    <dbReference type="NCBI Taxonomy" id="225084"/>
    <lineage>
        <taxon>Bacteria</taxon>
        <taxon>Bacillati</taxon>
        <taxon>Bacillota</taxon>
        <taxon>Erysipelotrichia</taxon>
        <taxon>Erysipelotrichales</taxon>
        <taxon>Erysipelotrichaceae</taxon>
        <taxon>Erysipelothrix</taxon>
    </lineage>
</organism>
<name>A0A7G9RXA4_9FIRM</name>
<evidence type="ECO:0000256" key="7">
    <source>
        <dbReference type="ARBA" id="ARBA00023136"/>
    </source>
</evidence>
<keyword evidence="5 8" id="KW-1133">Transmembrane helix</keyword>
<evidence type="ECO:0000313" key="10">
    <source>
        <dbReference type="Proteomes" id="UP000515928"/>
    </source>
</evidence>
<keyword evidence="6" id="KW-0406">Ion transport</keyword>
<dbReference type="GO" id="GO:0033179">
    <property type="term" value="C:proton-transporting V-type ATPase, V0 domain"/>
    <property type="evidence" value="ECO:0007669"/>
    <property type="project" value="InterPro"/>
</dbReference>
<feature type="transmembrane region" description="Helical" evidence="8">
    <location>
        <begin position="467"/>
        <end position="489"/>
    </location>
</feature>
<feature type="transmembrane region" description="Helical" evidence="8">
    <location>
        <begin position="357"/>
        <end position="383"/>
    </location>
</feature>